<sequence>MEYLMKVRLMEHVKIQSCFILQHGFDDDEDEDAPQQPSVCYEQMESRHFLCHGDDTDEEMSIAQSIDQEQVVLNGDMLTLADIAIAEMDFYHDISEKVSATDMAALREIYAYGREVKPFDGDMDIVGEAPAADADSANSESISSSTPATAVQPEDSEPSGGNGQYGNQQYAPGSDRAADAIINTTIAVADFLNLLSTTGSSTSTYTKLQIIQTFATYSICERAYIGLEPLENSANARHLLESTMLKHMVRIGVAMLVNFLNMVDFGG</sequence>
<gene>
    <name evidence="2" type="ORF">CC86DRAFT_200559</name>
</gene>
<evidence type="ECO:0000256" key="1">
    <source>
        <dbReference type="SAM" id="MobiDB-lite"/>
    </source>
</evidence>
<evidence type="ECO:0000313" key="2">
    <source>
        <dbReference type="EMBL" id="KAF2827824.1"/>
    </source>
</evidence>
<evidence type="ECO:0000313" key="3">
    <source>
        <dbReference type="Proteomes" id="UP000799424"/>
    </source>
</evidence>
<organism evidence="2 3">
    <name type="scientific">Ophiobolus disseminans</name>
    <dbReference type="NCBI Taxonomy" id="1469910"/>
    <lineage>
        <taxon>Eukaryota</taxon>
        <taxon>Fungi</taxon>
        <taxon>Dikarya</taxon>
        <taxon>Ascomycota</taxon>
        <taxon>Pezizomycotina</taxon>
        <taxon>Dothideomycetes</taxon>
        <taxon>Pleosporomycetidae</taxon>
        <taxon>Pleosporales</taxon>
        <taxon>Pleosporineae</taxon>
        <taxon>Phaeosphaeriaceae</taxon>
        <taxon>Ophiobolus</taxon>
    </lineage>
</organism>
<dbReference type="EMBL" id="MU006223">
    <property type="protein sequence ID" value="KAF2827824.1"/>
    <property type="molecule type" value="Genomic_DNA"/>
</dbReference>
<dbReference type="Proteomes" id="UP000799424">
    <property type="component" value="Unassembled WGS sequence"/>
</dbReference>
<proteinExistence type="predicted"/>
<protein>
    <submittedName>
        <fullName evidence="2">Uncharacterized protein</fullName>
    </submittedName>
</protein>
<accession>A0A6A7A4S0</accession>
<keyword evidence="3" id="KW-1185">Reference proteome</keyword>
<feature type="region of interest" description="Disordered" evidence="1">
    <location>
        <begin position="132"/>
        <end position="170"/>
    </location>
</feature>
<reference evidence="2" key="1">
    <citation type="journal article" date="2020" name="Stud. Mycol.">
        <title>101 Dothideomycetes genomes: a test case for predicting lifestyles and emergence of pathogens.</title>
        <authorList>
            <person name="Haridas S."/>
            <person name="Albert R."/>
            <person name="Binder M."/>
            <person name="Bloem J."/>
            <person name="Labutti K."/>
            <person name="Salamov A."/>
            <person name="Andreopoulos B."/>
            <person name="Baker S."/>
            <person name="Barry K."/>
            <person name="Bills G."/>
            <person name="Bluhm B."/>
            <person name="Cannon C."/>
            <person name="Castanera R."/>
            <person name="Culley D."/>
            <person name="Daum C."/>
            <person name="Ezra D."/>
            <person name="Gonzalez J."/>
            <person name="Henrissat B."/>
            <person name="Kuo A."/>
            <person name="Liang C."/>
            <person name="Lipzen A."/>
            <person name="Lutzoni F."/>
            <person name="Magnuson J."/>
            <person name="Mondo S."/>
            <person name="Nolan M."/>
            <person name="Ohm R."/>
            <person name="Pangilinan J."/>
            <person name="Park H.-J."/>
            <person name="Ramirez L."/>
            <person name="Alfaro M."/>
            <person name="Sun H."/>
            <person name="Tritt A."/>
            <person name="Yoshinaga Y."/>
            <person name="Zwiers L.-H."/>
            <person name="Turgeon B."/>
            <person name="Goodwin S."/>
            <person name="Spatafora J."/>
            <person name="Crous P."/>
            <person name="Grigoriev I."/>
        </authorList>
    </citation>
    <scope>NUCLEOTIDE SEQUENCE</scope>
    <source>
        <strain evidence="2">CBS 113818</strain>
    </source>
</reference>
<name>A0A6A7A4S0_9PLEO</name>
<dbReference type="AlphaFoldDB" id="A0A6A7A4S0"/>
<feature type="compositionally biased region" description="Low complexity" evidence="1">
    <location>
        <begin position="132"/>
        <end position="150"/>
    </location>
</feature>